<sequence>MNQISYFRPLLRESIDRFLSERRNGERNFCNFTSIFCRLLQSLPDPPLEIVWFYSALTFHSLEFSDQEYSKPVLVVKELFQLIVSCSDSCNVNQKMATLAPVMCELYRLVVFDKKELRGEIEDLLEGIVGYISICCGTHFEEEGELESLSSCFEDLVRVWMVKRVGENCDTGKVMRAFFPLLGDGVLGRVCEGCEVGYLAGTIMTEAFLLRLCLKFGSFTLRTEIEEELRNNVVQMINGFRNVYFFDTILRMLLEPMLPVTSLLSIEDEVFLREVLYDAVIMAEYSFLDLQGGVELPSKHLKSLAVTWLLVADNAIRFAREIGDQTKVISYMDAFCESRLSSQLSKWIIGQTGICGQSSKPTIGTPIALIRWILNVEKQGIKVFDCDTYKIYAESIIRKSRKGYELPAIRSDGENLREDYFLYSENESEEDDKLDDDTNMVDSMDVALSTASGLISSGAIDDTRKRKEERMNDSGREVKFTRYEIQEYSVR</sequence>
<dbReference type="InParanoid" id="A0A7J7BWG3"/>
<dbReference type="Proteomes" id="UP000593562">
    <property type="component" value="Unassembled WGS sequence"/>
</dbReference>
<comment type="caution">
    <text evidence="1">The sequence shown here is derived from an EMBL/GenBank/DDBJ whole genome shotgun (WGS) entry which is preliminary data.</text>
</comment>
<dbReference type="EMBL" id="JAAARO010000023">
    <property type="protein sequence ID" value="KAF5726168.1"/>
    <property type="molecule type" value="Genomic_DNA"/>
</dbReference>
<accession>A0A7J7BWG3</accession>
<evidence type="ECO:0000313" key="1">
    <source>
        <dbReference type="EMBL" id="KAF5726168.1"/>
    </source>
</evidence>
<evidence type="ECO:0000313" key="2">
    <source>
        <dbReference type="Proteomes" id="UP000593562"/>
    </source>
</evidence>
<dbReference type="FunCoup" id="A0A7J7BWG3">
    <property type="interactions" value="791"/>
</dbReference>
<dbReference type="PANTHER" id="PTHR35505">
    <property type="entry name" value="OS01G0600300 PROTEIN"/>
    <property type="match status" value="1"/>
</dbReference>
<dbReference type="AlphaFoldDB" id="A0A7J7BWG3"/>
<proteinExistence type="predicted"/>
<name>A0A7J7BWG3_TRIWF</name>
<gene>
    <name evidence="1" type="ORF">HS088_TW23G00909</name>
</gene>
<protein>
    <submittedName>
        <fullName evidence="1">Uncharacterized protein</fullName>
    </submittedName>
</protein>
<dbReference type="PANTHER" id="PTHR35505:SF1">
    <property type="entry name" value="SNF2 DOMAIN PROTEIN"/>
    <property type="match status" value="1"/>
</dbReference>
<reference evidence="1 2" key="1">
    <citation type="journal article" date="2020" name="Nat. Commun.">
        <title>Genome of Tripterygium wilfordii and identification of cytochrome P450 involved in triptolide biosynthesis.</title>
        <authorList>
            <person name="Tu L."/>
            <person name="Su P."/>
            <person name="Zhang Z."/>
            <person name="Gao L."/>
            <person name="Wang J."/>
            <person name="Hu T."/>
            <person name="Zhou J."/>
            <person name="Zhang Y."/>
            <person name="Zhao Y."/>
            <person name="Liu Y."/>
            <person name="Song Y."/>
            <person name="Tong Y."/>
            <person name="Lu Y."/>
            <person name="Yang J."/>
            <person name="Xu C."/>
            <person name="Jia M."/>
            <person name="Peters R.J."/>
            <person name="Huang L."/>
            <person name="Gao W."/>
        </authorList>
    </citation>
    <scope>NUCLEOTIDE SEQUENCE [LARGE SCALE GENOMIC DNA]</scope>
    <source>
        <strain evidence="2">cv. XIE 37</strain>
        <tissue evidence="1">Leaf</tissue>
    </source>
</reference>
<keyword evidence="2" id="KW-1185">Reference proteome</keyword>
<organism evidence="1 2">
    <name type="scientific">Tripterygium wilfordii</name>
    <name type="common">Thunder God vine</name>
    <dbReference type="NCBI Taxonomy" id="458696"/>
    <lineage>
        <taxon>Eukaryota</taxon>
        <taxon>Viridiplantae</taxon>
        <taxon>Streptophyta</taxon>
        <taxon>Embryophyta</taxon>
        <taxon>Tracheophyta</taxon>
        <taxon>Spermatophyta</taxon>
        <taxon>Magnoliopsida</taxon>
        <taxon>eudicotyledons</taxon>
        <taxon>Gunneridae</taxon>
        <taxon>Pentapetalae</taxon>
        <taxon>rosids</taxon>
        <taxon>fabids</taxon>
        <taxon>Celastrales</taxon>
        <taxon>Celastraceae</taxon>
        <taxon>Tripterygium</taxon>
    </lineage>
</organism>